<feature type="transmembrane region" description="Helical" evidence="4">
    <location>
        <begin position="50"/>
        <end position="70"/>
    </location>
</feature>
<reference evidence="7" key="3">
    <citation type="journal article" date="2019" name="Microbiol. Resour. Announc.">
        <title>Draft Genome Sequences of Type Strains of Gordonibacter faecihominis, Paraeggerthella hongkongensis, Parvibacter caecicola,Slackia equolifaciens, Slackia faecicanis, and Slackia isoflavoniconvertens.</title>
        <authorList>
            <person name="Danylec N."/>
            <person name="Stoll D.A."/>
            <person name="Dotsch A."/>
            <person name="Huch M."/>
        </authorList>
    </citation>
    <scope>NUCLEOTIDE SEQUENCE</scope>
    <source>
        <strain evidence="7">DSM 16107</strain>
    </source>
</reference>
<dbReference type="GO" id="GO:0003677">
    <property type="term" value="F:DNA binding"/>
    <property type="evidence" value="ECO:0007669"/>
    <property type="project" value="UniProtKB-KW"/>
</dbReference>
<organism evidence="7 9">
    <name type="scientific">Eggerthella sinensis</name>
    <dbReference type="NCBI Taxonomy" id="242230"/>
    <lineage>
        <taxon>Bacteria</taxon>
        <taxon>Bacillati</taxon>
        <taxon>Actinomycetota</taxon>
        <taxon>Coriobacteriia</taxon>
        <taxon>Eggerthellales</taxon>
        <taxon>Eggerthellaceae</taxon>
        <taxon>Eggerthella</taxon>
    </lineage>
</organism>
<dbReference type="InterPro" id="IPR036388">
    <property type="entry name" value="WH-like_DNA-bd_sf"/>
</dbReference>
<keyword evidence="4" id="KW-0812">Transmembrane</keyword>
<keyword evidence="4" id="KW-1133">Transmembrane helix</keyword>
<evidence type="ECO:0000256" key="4">
    <source>
        <dbReference type="SAM" id="Phobius"/>
    </source>
</evidence>
<gene>
    <name evidence="6" type="ORF">C1876_02035</name>
    <name evidence="7" type="ORF">DMP09_10990</name>
</gene>
<dbReference type="Proteomes" id="UP000253817">
    <property type="component" value="Unassembled WGS sequence"/>
</dbReference>
<accession>A0A3N0IXU2</accession>
<feature type="transmembrane region" description="Helical" evidence="4">
    <location>
        <begin position="215"/>
        <end position="233"/>
    </location>
</feature>
<proteinExistence type="predicted"/>
<dbReference type="EMBL" id="PPTT01000003">
    <property type="protein sequence ID" value="RDB71041.1"/>
    <property type="molecule type" value="Genomic_DNA"/>
</dbReference>
<keyword evidence="2" id="KW-0238">DNA-binding</keyword>
<evidence type="ECO:0000259" key="5">
    <source>
        <dbReference type="PROSITE" id="PS50043"/>
    </source>
</evidence>
<dbReference type="SMART" id="SM00421">
    <property type="entry name" value="HTH_LUXR"/>
    <property type="match status" value="1"/>
</dbReference>
<dbReference type="Gene3D" id="1.10.10.10">
    <property type="entry name" value="Winged helix-like DNA-binding domain superfamily/Winged helix DNA-binding domain"/>
    <property type="match status" value="1"/>
</dbReference>
<evidence type="ECO:0000256" key="3">
    <source>
        <dbReference type="ARBA" id="ARBA00023163"/>
    </source>
</evidence>
<feature type="transmembrane region" description="Helical" evidence="4">
    <location>
        <begin position="239"/>
        <end position="258"/>
    </location>
</feature>
<evidence type="ECO:0000256" key="1">
    <source>
        <dbReference type="ARBA" id="ARBA00023015"/>
    </source>
</evidence>
<evidence type="ECO:0000313" key="9">
    <source>
        <dbReference type="Proteomes" id="UP000270112"/>
    </source>
</evidence>
<keyword evidence="1" id="KW-0805">Transcription regulation</keyword>
<feature type="transmembrane region" description="Helical" evidence="4">
    <location>
        <begin position="297"/>
        <end position="315"/>
    </location>
</feature>
<dbReference type="Proteomes" id="UP000270112">
    <property type="component" value="Unassembled WGS sequence"/>
</dbReference>
<evidence type="ECO:0000256" key="2">
    <source>
        <dbReference type="ARBA" id="ARBA00023125"/>
    </source>
</evidence>
<evidence type="ECO:0000313" key="7">
    <source>
        <dbReference type="EMBL" id="RNM41142.1"/>
    </source>
</evidence>
<dbReference type="AlphaFoldDB" id="A0A3N0IXU2"/>
<dbReference type="GO" id="GO:0006355">
    <property type="term" value="P:regulation of DNA-templated transcription"/>
    <property type="evidence" value="ECO:0007669"/>
    <property type="project" value="InterPro"/>
</dbReference>
<dbReference type="InterPro" id="IPR000792">
    <property type="entry name" value="Tscrpt_reg_LuxR_C"/>
</dbReference>
<dbReference type="SUPFAM" id="SSF46894">
    <property type="entry name" value="C-terminal effector domain of the bipartite response regulators"/>
    <property type="match status" value="1"/>
</dbReference>
<dbReference type="EMBL" id="QICC01000047">
    <property type="protein sequence ID" value="RNM41142.1"/>
    <property type="molecule type" value="Genomic_DNA"/>
</dbReference>
<dbReference type="OrthoDB" id="161302at2"/>
<feature type="transmembrane region" description="Helical" evidence="4">
    <location>
        <begin position="107"/>
        <end position="132"/>
    </location>
</feature>
<feature type="transmembrane region" description="Helical" evidence="4">
    <location>
        <begin position="270"/>
        <end position="291"/>
    </location>
</feature>
<feature type="transmembrane region" description="Helical" evidence="4">
    <location>
        <begin position="322"/>
        <end position="340"/>
    </location>
</feature>
<reference evidence="9" key="2">
    <citation type="submission" date="2018-05" db="EMBL/GenBank/DDBJ databases">
        <title>Genome Sequencing of selected type strains of the family Eggerthellaceae.</title>
        <authorList>
            <person name="Danylec N."/>
            <person name="Stoll D.A."/>
            <person name="Doetsch A."/>
            <person name="Huch M."/>
        </authorList>
    </citation>
    <scope>NUCLEOTIDE SEQUENCE [LARGE SCALE GENOMIC DNA]</scope>
    <source>
        <strain evidence="9">DSM 16107</strain>
    </source>
</reference>
<feature type="transmembrane region" description="Helical" evidence="4">
    <location>
        <begin position="163"/>
        <end position="182"/>
    </location>
</feature>
<sequence length="492" mass="52700">MEGIAQRLRALKEAASSDAVLCIVAFVLTSCTGWILNSSIYAHVATYYGIAREFSTLGTAVFFLVLFVVATRKPSLLDRRTVTIIALGCLITGLLVLQFALKLHDGLATVAGFLLLHFGSAWAATMLALSLCSLRSSTSVLLAVVVGSVAGEVLRVFLPLPSFEWGLSIVMACHVVSIAVLYRPAGTNLASIAQGASPMNLELANPESFLQPAHALFLCVFLFNVATGYGLTLNEVEHAPVSVDASALVLVGVALWMLLSRSRDKEDQLFSFSVLLVVAGFIIAPFTFVSGMPSTNALLRIGVRCFDILIWLVVVAVGRRNILALLPTFALVRSMGALGTDAGAIAGHTSNDLVGSNGDMAMLIAEVALFAFVAFLWVGFRKFSFADTIRGVAGMEPPRAVEATADAPEEAPASVQAEASIEDRCSELGPSFGLTDRETEIFAMLARGRNGQYVMDHYVISRNTVKSHVKHIYAKLDVHSQQELIDLVECRG</sequence>
<feature type="domain" description="HTH luxR-type" evidence="5">
    <location>
        <begin position="427"/>
        <end position="492"/>
    </location>
</feature>
<keyword evidence="4" id="KW-0472">Membrane</keyword>
<evidence type="ECO:0000313" key="8">
    <source>
        <dbReference type="Proteomes" id="UP000253817"/>
    </source>
</evidence>
<dbReference type="CDD" id="cd06170">
    <property type="entry name" value="LuxR_C_like"/>
    <property type="match status" value="1"/>
</dbReference>
<keyword evidence="8" id="KW-1185">Reference proteome</keyword>
<dbReference type="Pfam" id="PF00196">
    <property type="entry name" value="GerE"/>
    <property type="match status" value="1"/>
</dbReference>
<dbReference type="PROSITE" id="PS51257">
    <property type="entry name" value="PROKAR_LIPOPROTEIN"/>
    <property type="match status" value="1"/>
</dbReference>
<comment type="caution">
    <text evidence="7">The sequence shown here is derived from an EMBL/GenBank/DDBJ whole genome shotgun (WGS) entry which is preliminary data.</text>
</comment>
<name>A0A3N0IXU2_9ACTN</name>
<reference evidence="6 8" key="1">
    <citation type="journal article" date="2018" name="Elife">
        <title>Discovery and characterization of a prevalent human gut bacterial enzyme sufficient for the inactivation of a family of plant toxins.</title>
        <authorList>
            <person name="Koppel N."/>
            <person name="Bisanz J.E."/>
            <person name="Pandelia M.E."/>
            <person name="Turnbaugh P.J."/>
            <person name="Balskus E.P."/>
        </authorList>
    </citation>
    <scope>NUCLEOTIDE SEQUENCE [LARGE SCALE GENOMIC DNA]</scope>
    <source>
        <strain evidence="6 8">DSM 16107</strain>
    </source>
</reference>
<protein>
    <submittedName>
        <fullName evidence="7">LuxR family transcriptional regulator</fullName>
    </submittedName>
</protein>
<dbReference type="PANTHER" id="PTHR44688">
    <property type="entry name" value="DNA-BINDING TRANSCRIPTIONAL ACTIVATOR DEVR_DOSR"/>
    <property type="match status" value="1"/>
</dbReference>
<feature type="transmembrane region" description="Helical" evidence="4">
    <location>
        <begin position="360"/>
        <end position="380"/>
    </location>
</feature>
<feature type="transmembrane region" description="Helical" evidence="4">
    <location>
        <begin position="139"/>
        <end position="157"/>
    </location>
</feature>
<keyword evidence="3" id="KW-0804">Transcription</keyword>
<dbReference type="PANTHER" id="PTHR44688:SF16">
    <property type="entry name" value="DNA-BINDING TRANSCRIPTIONAL ACTIVATOR DEVR_DOSR"/>
    <property type="match status" value="1"/>
</dbReference>
<feature type="transmembrane region" description="Helical" evidence="4">
    <location>
        <begin position="20"/>
        <end position="44"/>
    </location>
</feature>
<dbReference type="InterPro" id="IPR016032">
    <property type="entry name" value="Sig_transdc_resp-reg_C-effctor"/>
</dbReference>
<dbReference type="PRINTS" id="PR00038">
    <property type="entry name" value="HTHLUXR"/>
</dbReference>
<feature type="transmembrane region" description="Helical" evidence="4">
    <location>
        <begin position="82"/>
        <end position="101"/>
    </location>
</feature>
<dbReference type="PROSITE" id="PS50043">
    <property type="entry name" value="HTH_LUXR_2"/>
    <property type="match status" value="1"/>
</dbReference>
<evidence type="ECO:0000313" key="6">
    <source>
        <dbReference type="EMBL" id="RDB71041.1"/>
    </source>
</evidence>